<keyword evidence="3" id="KW-1185">Reference proteome</keyword>
<organism evidence="2 3">
    <name type="scientific">Tetrapyrgos nigripes</name>
    <dbReference type="NCBI Taxonomy" id="182062"/>
    <lineage>
        <taxon>Eukaryota</taxon>
        <taxon>Fungi</taxon>
        <taxon>Dikarya</taxon>
        <taxon>Basidiomycota</taxon>
        <taxon>Agaricomycotina</taxon>
        <taxon>Agaricomycetes</taxon>
        <taxon>Agaricomycetidae</taxon>
        <taxon>Agaricales</taxon>
        <taxon>Marasmiineae</taxon>
        <taxon>Marasmiaceae</taxon>
        <taxon>Tetrapyrgos</taxon>
    </lineage>
</organism>
<keyword evidence="1" id="KW-0472">Membrane</keyword>
<dbReference type="Proteomes" id="UP000559256">
    <property type="component" value="Unassembled WGS sequence"/>
</dbReference>
<sequence>MRHNRTGISNIEEEIISKENDRFVIHDSQGYEPGDPTKFQELQRFIEQRSGEAKPSDKIHIICVVFFIGFALRLFMPEVEFLRQARNPC</sequence>
<dbReference type="OrthoDB" id="391988at2759"/>
<name>A0A8H5FQA6_9AGAR</name>
<evidence type="ECO:0000313" key="2">
    <source>
        <dbReference type="EMBL" id="KAF5344743.1"/>
    </source>
</evidence>
<dbReference type="EMBL" id="JAACJM010000119">
    <property type="protein sequence ID" value="KAF5344743.1"/>
    <property type="molecule type" value="Genomic_DNA"/>
</dbReference>
<accession>A0A8H5FQA6</accession>
<evidence type="ECO:0000256" key="1">
    <source>
        <dbReference type="SAM" id="Phobius"/>
    </source>
</evidence>
<dbReference type="AlphaFoldDB" id="A0A8H5FQA6"/>
<reference evidence="2 3" key="1">
    <citation type="journal article" date="2020" name="ISME J.">
        <title>Uncovering the hidden diversity of litter-decomposition mechanisms in mushroom-forming fungi.</title>
        <authorList>
            <person name="Floudas D."/>
            <person name="Bentzer J."/>
            <person name="Ahren D."/>
            <person name="Johansson T."/>
            <person name="Persson P."/>
            <person name="Tunlid A."/>
        </authorList>
    </citation>
    <scope>NUCLEOTIDE SEQUENCE [LARGE SCALE GENOMIC DNA]</scope>
    <source>
        <strain evidence="2 3">CBS 291.85</strain>
    </source>
</reference>
<comment type="caution">
    <text evidence="2">The sequence shown here is derived from an EMBL/GenBank/DDBJ whole genome shotgun (WGS) entry which is preliminary data.</text>
</comment>
<gene>
    <name evidence="2" type="ORF">D9758_015290</name>
</gene>
<keyword evidence="1" id="KW-0812">Transmembrane</keyword>
<protein>
    <submittedName>
        <fullName evidence="2">Uncharacterized protein</fullName>
    </submittedName>
</protein>
<feature type="transmembrane region" description="Helical" evidence="1">
    <location>
        <begin position="59"/>
        <end position="76"/>
    </location>
</feature>
<proteinExistence type="predicted"/>
<keyword evidence="1" id="KW-1133">Transmembrane helix</keyword>
<evidence type="ECO:0000313" key="3">
    <source>
        <dbReference type="Proteomes" id="UP000559256"/>
    </source>
</evidence>